<dbReference type="InterPro" id="IPR036388">
    <property type="entry name" value="WH-like_DNA-bd_sf"/>
</dbReference>
<dbReference type="SMART" id="SM00895">
    <property type="entry name" value="FCD"/>
    <property type="match status" value="1"/>
</dbReference>
<proteinExistence type="predicted"/>
<keyword evidence="3" id="KW-0804">Transcription</keyword>
<comment type="caution">
    <text evidence="5">The sequence shown here is derived from an EMBL/GenBank/DDBJ whole genome shotgun (WGS) entry which is preliminary data.</text>
</comment>
<dbReference type="GO" id="GO:0003677">
    <property type="term" value="F:DNA binding"/>
    <property type="evidence" value="ECO:0007669"/>
    <property type="project" value="UniProtKB-KW"/>
</dbReference>
<dbReference type="PANTHER" id="PTHR43537">
    <property type="entry name" value="TRANSCRIPTIONAL REGULATOR, GNTR FAMILY"/>
    <property type="match status" value="1"/>
</dbReference>
<dbReference type="Proteomes" id="UP001549164">
    <property type="component" value="Unassembled WGS sequence"/>
</dbReference>
<dbReference type="SMART" id="SM00345">
    <property type="entry name" value="HTH_GNTR"/>
    <property type="match status" value="1"/>
</dbReference>
<sequence length="246" mass="26933">MLDDASASPRSKPRVHRRTVTRLAFPILKGEYPAGHVLPPEAELCENLGVSRSALREAIRTLKDKGMIEARPRHGTVVLPRSAWHMLDSDLLAWAMEIDPGPDFVLSLIEARQVIEPAAARLAAIRANPDDLKRLDSAFAEMSEARAEGDFERFNKADIHYHVVLLQASANIVFMHLSNMIGTALSIAFRMSMEGAREPGASLAVHGDVIECIRARDPDGAHAAMVRLLAIAVIDLGLTSYETVKS</sequence>
<keyword evidence="2 5" id="KW-0238">DNA-binding</keyword>
<dbReference type="InterPro" id="IPR011711">
    <property type="entry name" value="GntR_C"/>
</dbReference>
<dbReference type="InterPro" id="IPR000524">
    <property type="entry name" value="Tscrpt_reg_HTH_GntR"/>
</dbReference>
<dbReference type="EMBL" id="JBEPLY010000004">
    <property type="protein sequence ID" value="MET3599729.1"/>
    <property type="molecule type" value="Genomic_DNA"/>
</dbReference>
<dbReference type="SUPFAM" id="SSF46785">
    <property type="entry name" value="Winged helix' DNA-binding domain"/>
    <property type="match status" value="1"/>
</dbReference>
<dbReference type="InterPro" id="IPR008920">
    <property type="entry name" value="TF_FadR/GntR_C"/>
</dbReference>
<dbReference type="RefSeq" id="WP_354433819.1">
    <property type="nucleotide sequence ID" value="NZ_JBEPLY010000004.1"/>
</dbReference>
<evidence type="ECO:0000256" key="3">
    <source>
        <dbReference type="ARBA" id="ARBA00023163"/>
    </source>
</evidence>
<evidence type="ECO:0000313" key="5">
    <source>
        <dbReference type="EMBL" id="MET3599729.1"/>
    </source>
</evidence>
<evidence type="ECO:0000259" key="4">
    <source>
        <dbReference type="PROSITE" id="PS50949"/>
    </source>
</evidence>
<dbReference type="SUPFAM" id="SSF48008">
    <property type="entry name" value="GntR ligand-binding domain-like"/>
    <property type="match status" value="1"/>
</dbReference>
<evidence type="ECO:0000313" key="6">
    <source>
        <dbReference type="Proteomes" id="UP001549164"/>
    </source>
</evidence>
<dbReference type="CDD" id="cd07377">
    <property type="entry name" value="WHTH_GntR"/>
    <property type="match status" value="1"/>
</dbReference>
<dbReference type="PANTHER" id="PTHR43537:SF44">
    <property type="entry name" value="GNTR FAMILY REGULATORY PROTEIN"/>
    <property type="match status" value="1"/>
</dbReference>
<protein>
    <submittedName>
        <fullName evidence="5">DNA-binding FadR family transcriptional regulator</fullName>
    </submittedName>
</protein>
<reference evidence="5 6" key="1">
    <citation type="submission" date="2024-06" db="EMBL/GenBank/DDBJ databases">
        <title>Genomic Encyclopedia of Type Strains, Phase IV (KMG-IV): sequencing the most valuable type-strain genomes for metagenomic binning, comparative biology and taxonomic classification.</title>
        <authorList>
            <person name="Goeker M."/>
        </authorList>
    </citation>
    <scope>NUCLEOTIDE SEQUENCE [LARGE SCALE GENOMIC DNA]</scope>
    <source>
        <strain evidence="5 6">DSM 28102</strain>
    </source>
</reference>
<dbReference type="Pfam" id="PF00392">
    <property type="entry name" value="GntR"/>
    <property type="match status" value="1"/>
</dbReference>
<feature type="domain" description="HTH gntR-type" evidence="4">
    <location>
        <begin position="13"/>
        <end position="81"/>
    </location>
</feature>
<dbReference type="Gene3D" id="1.10.10.10">
    <property type="entry name" value="Winged helix-like DNA-binding domain superfamily/Winged helix DNA-binding domain"/>
    <property type="match status" value="1"/>
</dbReference>
<dbReference type="PROSITE" id="PS50949">
    <property type="entry name" value="HTH_GNTR"/>
    <property type="match status" value="1"/>
</dbReference>
<evidence type="ECO:0000256" key="2">
    <source>
        <dbReference type="ARBA" id="ARBA00023125"/>
    </source>
</evidence>
<name>A0ABV2IAD5_9HYPH</name>
<dbReference type="Pfam" id="PF07729">
    <property type="entry name" value="FCD"/>
    <property type="match status" value="1"/>
</dbReference>
<evidence type="ECO:0000256" key="1">
    <source>
        <dbReference type="ARBA" id="ARBA00023015"/>
    </source>
</evidence>
<dbReference type="InterPro" id="IPR036390">
    <property type="entry name" value="WH_DNA-bd_sf"/>
</dbReference>
<accession>A0ABV2IAD5</accession>
<dbReference type="Gene3D" id="1.20.120.530">
    <property type="entry name" value="GntR ligand-binding domain-like"/>
    <property type="match status" value="1"/>
</dbReference>
<keyword evidence="1" id="KW-0805">Transcription regulation</keyword>
<gene>
    <name evidence="5" type="ORF">ABID12_001668</name>
</gene>
<dbReference type="PRINTS" id="PR00035">
    <property type="entry name" value="HTHGNTR"/>
</dbReference>
<keyword evidence="6" id="KW-1185">Reference proteome</keyword>
<organism evidence="5 6">
    <name type="scientific">Martelella mangrovi</name>
    <dbReference type="NCBI Taxonomy" id="1397477"/>
    <lineage>
        <taxon>Bacteria</taxon>
        <taxon>Pseudomonadati</taxon>
        <taxon>Pseudomonadota</taxon>
        <taxon>Alphaproteobacteria</taxon>
        <taxon>Hyphomicrobiales</taxon>
        <taxon>Aurantimonadaceae</taxon>
        <taxon>Martelella</taxon>
    </lineage>
</organism>